<dbReference type="Gene3D" id="3.40.50.720">
    <property type="entry name" value="NAD(P)-binding Rossmann-like Domain"/>
    <property type="match status" value="1"/>
</dbReference>
<dbReference type="Gene3D" id="3.30.360.10">
    <property type="entry name" value="Dihydrodipicolinate Reductase, domain 2"/>
    <property type="match status" value="1"/>
</dbReference>
<evidence type="ECO:0000259" key="3">
    <source>
        <dbReference type="Pfam" id="PF01408"/>
    </source>
</evidence>
<name>A0A2M9BB90_9MICO</name>
<evidence type="ECO:0000313" key="6">
    <source>
        <dbReference type="Proteomes" id="UP000230161"/>
    </source>
</evidence>
<dbReference type="InterPro" id="IPR036291">
    <property type="entry name" value="NAD(P)-bd_dom_sf"/>
</dbReference>
<accession>A0A2M9BB90</accession>
<keyword evidence="6" id="KW-1185">Reference proteome</keyword>
<dbReference type="SUPFAM" id="SSF51735">
    <property type="entry name" value="NAD(P)-binding Rossmann-fold domains"/>
    <property type="match status" value="1"/>
</dbReference>
<dbReference type="AlphaFoldDB" id="A0A2M9BB90"/>
<keyword evidence="2" id="KW-0520">NAD</keyword>
<dbReference type="InterPro" id="IPR055170">
    <property type="entry name" value="GFO_IDH_MocA-like_dom"/>
</dbReference>
<evidence type="ECO:0000256" key="1">
    <source>
        <dbReference type="ARBA" id="ARBA00023002"/>
    </source>
</evidence>
<dbReference type="InterPro" id="IPR050463">
    <property type="entry name" value="Gfo/Idh/MocA_oxidrdct_glycsds"/>
</dbReference>
<sequence length="386" mass="40537">MTPPPLAGPPPADVPRQAGPLRIGLLGAGMIASFDWGILPGFHHLQGAAELTAIAAPSDAHTGALAAEYGIPHVYRSVDEMLEADTVDAVVNITPIAAHAETSLKILSAGKHLISEKPLASTLAEADELIDTARAAGVMIVCSPPRMLEPARVRARELVRQGAIGTVAFARVRSSHAGPAWQAWPADPSWFYAADAGPLMDMGPYGIQEITGILGPARAVMAMSGRTSETRTVAGGPFAGSIVPVEADDNTLLLLDFGGGAFAMVDCTFNLRAATSPDVEIFGHAGTIVLGNDRVASEVPALQLYRVSDDGVNGEWRDATGPGYRRDVDRIRAVRRAILVQHLLDCLVSGAPPVLSAEHARHTLEIILAAKRSAATGRRVELATSF</sequence>
<feature type="domain" description="Gfo/Idh/MocA-like oxidoreductase N-terminal" evidence="3">
    <location>
        <begin position="21"/>
        <end position="140"/>
    </location>
</feature>
<dbReference type="PANTHER" id="PTHR43818:SF11">
    <property type="entry name" value="BCDNA.GH03377"/>
    <property type="match status" value="1"/>
</dbReference>
<comment type="caution">
    <text evidence="5">The sequence shown here is derived from an EMBL/GenBank/DDBJ whole genome shotgun (WGS) entry which is preliminary data.</text>
</comment>
<protein>
    <submittedName>
        <fullName evidence="5">Putative dehydrogenase</fullName>
    </submittedName>
</protein>
<reference evidence="5 6" key="1">
    <citation type="submission" date="2017-11" db="EMBL/GenBank/DDBJ databases">
        <title>Genomic Encyclopedia of Archaeal and Bacterial Type Strains, Phase II (KMG-II): From Individual Species to Whole Genera.</title>
        <authorList>
            <person name="Goeker M."/>
        </authorList>
    </citation>
    <scope>NUCLEOTIDE SEQUENCE [LARGE SCALE GENOMIC DNA]</scope>
    <source>
        <strain evidence="5 6">DSM 25625</strain>
    </source>
</reference>
<evidence type="ECO:0000259" key="4">
    <source>
        <dbReference type="Pfam" id="PF22725"/>
    </source>
</evidence>
<proteinExistence type="predicted"/>
<dbReference type="Proteomes" id="UP000230161">
    <property type="component" value="Unassembled WGS sequence"/>
</dbReference>
<organism evidence="5 6">
    <name type="scientific">Compostimonas suwonensis</name>
    <dbReference type="NCBI Taxonomy" id="1048394"/>
    <lineage>
        <taxon>Bacteria</taxon>
        <taxon>Bacillati</taxon>
        <taxon>Actinomycetota</taxon>
        <taxon>Actinomycetes</taxon>
        <taxon>Micrococcales</taxon>
        <taxon>Microbacteriaceae</taxon>
        <taxon>Compostimonas</taxon>
    </lineage>
</organism>
<dbReference type="InterPro" id="IPR000683">
    <property type="entry name" value="Gfo/Idh/MocA-like_OxRdtase_N"/>
</dbReference>
<evidence type="ECO:0000313" key="5">
    <source>
        <dbReference type="EMBL" id="PJJ55206.1"/>
    </source>
</evidence>
<dbReference type="Pfam" id="PF22725">
    <property type="entry name" value="GFO_IDH_MocA_C3"/>
    <property type="match status" value="1"/>
</dbReference>
<evidence type="ECO:0000256" key="2">
    <source>
        <dbReference type="ARBA" id="ARBA00023027"/>
    </source>
</evidence>
<dbReference type="EMBL" id="PGFB01000007">
    <property type="protein sequence ID" value="PJJ55206.1"/>
    <property type="molecule type" value="Genomic_DNA"/>
</dbReference>
<dbReference type="GO" id="GO:0016491">
    <property type="term" value="F:oxidoreductase activity"/>
    <property type="evidence" value="ECO:0007669"/>
    <property type="project" value="UniProtKB-KW"/>
</dbReference>
<dbReference type="RefSeq" id="WP_211294590.1">
    <property type="nucleotide sequence ID" value="NZ_PGFB01000007.1"/>
</dbReference>
<dbReference type="SUPFAM" id="SSF55347">
    <property type="entry name" value="Glyceraldehyde-3-phosphate dehydrogenase-like, C-terminal domain"/>
    <property type="match status" value="1"/>
</dbReference>
<keyword evidence="1" id="KW-0560">Oxidoreductase</keyword>
<feature type="domain" description="GFO/IDH/MocA-like oxidoreductase" evidence="4">
    <location>
        <begin position="154"/>
        <end position="289"/>
    </location>
</feature>
<dbReference type="Pfam" id="PF01408">
    <property type="entry name" value="GFO_IDH_MocA"/>
    <property type="match status" value="1"/>
</dbReference>
<dbReference type="GO" id="GO:0000166">
    <property type="term" value="F:nucleotide binding"/>
    <property type="evidence" value="ECO:0007669"/>
    <property type="project" value="InterPro"/>
</dbReference>
<dbReference type="PANTHER" id="PTHR43818">
    <property type="entry name" value="BCDNA.GH03377"/>
    <property type="match status" value="1"/>
</dbReference>
<gene>
    <name evidence="5" type="ORF">CLV54_3343</name>
</gene>